<evidence type="ECO:0008006" key="3">
    <source>
        <dbReference type="Google" id="ProtNLM"/>
    </source>
</evidence>
<keyword evidence="2" id="KW-1185">Reference proteome</keyword>
<evidence type="ECO:0000313" key="2">
    <source>
        <dbReference type="Proteomes" id="UP001156882"/>
    </source>
</evidence>
<dbReference type="InterPro" id="IPR011250">
    <property type="entry name" value="OMP/PagP_B-barrel"/>
</dbReference>
<dbReference type="Proteomes" id="UP001156882">
    <property type="component" value="Unassembled WGS sequence"/>
</dbReference>
<sequence>MGAGAEYAFTDHWIAGLEYRYTRFSSEDYTYPVANRSLGIVGFSQQPSVNQVLARISYKF</sequence>
<comment type="caution">
    <text evidence="1">The sequence shown here is derived from an EMBL/GenBank/DDBJ whole genome shotgun (WGS) entry which is preliminary data.</text>
</comment>
<organism evidence="1 2">
    <name type="scientific">Labrys miyagiensis</name>
    <dbReference type="NCBI Taxonomy" id="346912"/>
    <lineage>
        <taxon>Bacteria</taxon>
        <taxon>Pseudomonadati</taxon>
        <taxon>Pseudomonadota</taxon>
        <taxon>Alphaproteobacteria</taxon>
        <taxon>Hyphomicrobiales</taxon>
        <taxon>Xanthobacteraceae</taxon>
        <taxon>Labrys</taxon>
    </lineage>
</organism>
<dbReference type="RefSeq" id="WP_284311073.1">
    <property type="nucleotide sequence ID" value="NZ_BSPC01000010.1"/>
</dbReference>
<evidence type="ECO:0000313" key="1">
    <source>
        <dbReference type="EMBL" id="GLS18255.1"/>
    </source>
</evidence>
<reference evidence="2" key="1">
    <citation type="journal article" date="2019" name="Int. J. Syst. Evol. Microbiol.">
        <title>The Global Catalogue of Microorganisms (GCM) 10K type strain sequencing project: providing services to taxonomists for standard genome sequencing and annotation.</title>
        <authorList>
            <consortium name="The Broad Institute Genomics Platform"/>
            <consortium name="The Broad Institute Genome Sequencing Center for Infectious Disease"/>
            <person name="Wu L."/>
            <person name="Ma J."/>
        </authorList>
    </citation>
    <scope>NUCLEOTIDE SEQUENCE [LARGE SCALE GENOMIC DNA]</scope>
    <source>
        <strain evidence="2">NBRC 101365</strain>
    </source>
</reference>
<dbReference type="SUPFAM" id="SSF56925">
    <property type="entry name" value="OMPA-like"/>
    <property type="match status" value="1"/>
</dbReference>
<accession>A0ABQ6CEB4</accession>
<gene>
    <name evidence="1" type="ORF">GCM10007874_12710</name>
</gene>
<protein>
    <recommendedName>
        <fullName evidence="3">Outer membrane protein beta-barrel domain-containing protein</fullName>
    </recommendedName>
</protein>
<proteinExistence type="predicted"/>
<name>A0ABQ6CEB4_9HYPH</name>
<dbReference type="Gene3D" id="2.40.160.20">
    <property type="match status" value="1"/>
</dbReference>
<dbReference type="EMBL" id="BSPC01000010">
    <property type="protein sequence ID" value="GLS18255.1"/>
    <property type="molecule type" value="Genomic_DNA"/>
</dbReference>